<dbReference type="STRING" id="1289135.A966_13108"/>
<dbReference type="Gene3D" id="3.60.21.10">
    <property type="match status" value="1"/>
</dbReference>
<dbReference type="InterPro" id="IPR004843">
    <property type="entry name" value="Calcineurin-like_PHP"/>
</dbReference>
<dbReference type="RefSeq" id="WP_008726178.1">
    <property type="nucleotide sequence ID" value="NZ_JH994111.1"/>
</dbReference>
<dbReference type="SUPFAM" id="SSF56300">
    <property type="entry name" value="Metallo-dependent phosphatases"/>
    <property type="match status" value="1"/>
</dbReference>
<gene>
    <name evidence="2" type="ORF">A966_13108</name>
</gene>
<dbReference type="AlphaFoldDB" id="A0A2U4EU40"/>
<dbReference type="InterPro" id="IPR029052">
    <property type="entry name" value="Metallo-depent_PP-like"/>
</dbReference>
<dbReference type="Proteomes" id="UP000011663">
    <property type="component" value="Unassembled WGS sequence"/>
</dbReference>
<evidence type="ECO:0000313" key="3">
    <source>
        <dbReference type="Proteomes" id="UP000011663"/>
    </source>
</evidence>
<proteinExistence type="predicted"/>
<name>A0A2U4EU40_9SPIR</name>
<evidence type="ECO:0000259" key="1">
    <source>
        <dbReference type="Pfam" id="PF00149"/>
    </source>
</evidence>
<comment type="caution">
    <text evidence="2">The sequence shown here is derived from an EMBL/GenBank/DDBJ whole genome shotgun (WGS) entry which is preliminary data.</text>
</comment>
<evidence type="ECO:0000313" key="2">
    <source>
        <dbReference type="EMBL" id="EKV55985.1"/>
    </source>
</evidence>
<dbReference type="GeneID" id="66489016"/>
<dbReference type="Pfam" id="PF00149">
    <property type="entry name" value="Metallophos"/>
    <property type="match status" value="1"/>
</dbReference>
<reference evidence="2 3" key="1">
    <citation type="submission" date="2012-07" db="EMBL/GenBank/DDBJ databases">
        <title>Genome sequence of Brachyspira sp. 30446, isolated from a pig with mucohaemorrhagic colitis.</title>
        <authorList>
            <person name="Rubin J.E."/>
            <person name="Fernando C."/>
            <person name="Harding J.C.S."/>
            <person name="Hill J.E."/>
        </authorList>
    </citation>
    <scope>NUCLEOTIDE SEQUENCE [LARGE SCALE GENOMIC DNA]</scope>
    <source>
        <strain evidence="2 3">30446</strain>
    </source>
</reference>
<dbReference type="GO" id="GO:0016787">
    <property type="term" value="F:hydrolase activity"/>
    <property type="evidence" value="ECO:0007669"/>
    <property type="project" value="InterPro"/>
</dbReference>
<protein>
    <submittedName>
        <fullName evidence="2">Putative Metallophos, Calcineurin-like phosphoesterase</fullName>
    </submittedName>
</protein>
<sequence>MRFAVIGDLHGKNCWKKLIEGRFDNFDKIIFMGDYSDDSWVTFTDEEIVNNLKEVIEFKKNHNDKIVLLIGNHDFQYIVGYPTASRYRKSYAEEMHEIFNNNSDIFSPIYIENNYIFTHAGITNGWIEYIKHKYDIKDINIDNVYDIVSLVYKNNKDDCNIASFRRGGGSEFAGILWADTGDLYEDAWTGYNQVVGHNRVKAGSVIKKDNYAVYMSDHFDTEQDKLLVLDI</sequence>
<feature type="domain" description="Calcineurin-like phosphoesterase" evidence="1">
    <location>
        <begin position="1"/>
        <end position="169"/>
    </location>
</feature>
<dbReference type="OrthoDB" id="9808081at2"/>
<organism evidence="2 3">
    <name type="scientific">Brachyspira hampsonii 30446</name>
    <dbReference type="NCBI Taxonomy" id="1289135"/>
    <lineage>
        <taxon>Bacteria</taxon>
        <taxon>Pseudomonadati</taxon>
        <taxon>Spirochaetota</taxon>
        <taxon>Spirochaetia</taxon>
        <taxon>Brachyspirales</taxon>
        <taxon>Brachyspiraceae</taxon>
        <taxon>Brachyspira</taxon>
    </lineage>
</organism>
<dbReference type="EMBL" id="ALNZ01000035">
    <property type="protein sequence ID" value="EKV55985.1"/>
    <property type="molecule type" value="Genomic_DNA"/>
</dbReference>
<accession>A0A2U4EU40</accession>